<dbReference type="PANTHER" id="PTHR38733">
    <property type="entry name" value="PROTEIN MCRC"/>
    <property type="match status" value="1"/>
</dbReference>
<organism evidence="1 2">
    <name type="scientific">Fervidobacterium thailandense</name>
    <dbReference type="NCBI Taxonomy" id="1008305"/>
    <lineage>
        <taxon>Bacteria</taxon>
        <taxon>Thermotogati</taxon>
        <taxon>Thermotogota</taxon>
        <taxon>Thermotogae</taxon>
        <taxon>Thermotogales</taxon>
        <taxon>Fervidobacteriaceae</taxon>
        <taxon>Fervidobacterium</taxon>
    </lineage>
</organism>
<dbReference type="InterPro" id="IPR019292">
    <property type="entry name" value="McrC"/>
</dbReference>
<keyword evidence="2" id="KW-1185">Reference proteome</keyword>
<dbReference type="Proteomes" id="UP000094570">
    <property type="component" value="Unassembled WGS sequence"/>
</dbReference>
<dbReference type="PANTHER" id="PTHR38733:SF1">
    <property type="entry name" value="TYPE IV METHYL-DIRECTED RESTRICTION ENZYME ECOKMCRBC"/>
    <property type="match status" value="1"/>
</dbReference>
<evidence type="ECO:0008006" key="3">
    <source>
        <dbReference type="Google" id="ProtNLM"/>
    </source>
</evidence>
<evidence type="ECO:0000313" key="2">
    <source>
        <dbReference type="Proteomes" id="UP000094570"/>
    </source>
</evidence>
<reference evidence="2" key="1">
    <citation type="submission" date="2016-04" db="EMBL/GenBank/DDBJ databases">
        <title>The genome sequence project of a novel Fervidobacterium isolate from a hot spring in Thailand.</title>
        <authorList>
            <person name="Gonzalez J.M."/>
            <person name="Cuecas A."/>
            <person name="Kanoksilapatham W."/>
        </authorList>
    </citation>
    <scope>NUCLEOTIDE SEQUENCE [LARGE SCALE GENOMIC DNA]</scope>
    <source>
        <strain evidence="2">FC2004</strain>
    </source>
</reference>
<name>A0A1E3G2C5_9BACT</name>
<dbReference type="EMBL" id="LWAF01000006">
    <property type="protein sequence ID" value="ODN30441.1"/>
    <property type="molecule type" value="Genomic_DNA"/>
</dbReference>
<gene>
    <name evidence="1" type="ORF">A4H02_05250</name>
</gene>
<protein>
    <recommendedName>
        <fullName evidence="3">Restriction endonuclease</fullName>
    </recommendedName>
</protein>
<dbReference type="STRING" id="1008305.A4H02_05250"/>
<dbReference type="OrthoDB" id="307209at2"/>
<evidence type="ECO:0000313" key="1">
    <source>
        <dbReference type="EMBL" id="ODN30441.1"/>
    </source>
</evidence>
<dbReference type="Pfam" id="PF10117">
    <property type="entry name" value="McrBC"/>
    <property type="match status" value="1"/>
</dbReference>
<dbReference type="AlphaFoldDB" id="A0A1E3G2C5"/>
<proteinExistence type="predicted"/>
<sequence>MDVVVFRLSDFSGYSNNNNGEIRKENDKTVVEDKYFYNLEDAEERKLFELLVESVKQFNKNRALALEIPIDENEEPADTNSNEMYQLQEEIHEFPTPSQEMSDPEVLVSKIIDLNLKTGQVYTKNYTCLITCIVEPSPQSAEYIRGRKFDVTLEIRSRFDRAGRNYFLEYILSNSLTPKFFEYFSTPWGTSEIWEWLIVYLFKYYLEKAYRKGVFKKYVEYRYNDPMYKGSADIVEHIKRNIPFTGSIAYKKIELSHDNEITRLILATYDFLKMRYPNAARTILNPKIKAFRAISAIKELVSLNSTRPETIRRVIANASEKISHPYYKEYEDVRRVCLNILRTRGIRIQSEHRADFFALLINISKLWEIFLGSVFVRNFHGEIICESQKEINVFFRDRSLRFLPDFYLEYRGRRVVVDAKYKNNWSKFLDTMDFNLIKNDYLQLVNYIYVTKASAGLIIFPGFTTAVGNYCLNEDVASFKFDNLEPFLYVFKVSIPINEEKRDEWARIFEKNLNNMLISVKNLLTS</sequence>
<comment type="caution">
    <text evidence="1">The sequence shown here is derived from an EMBL/GenBank/DDBJ whole genome shotgun (WGS) entry which is preliminary data.</text>
</comment>
<dbReference type="RefSeq" id="WP_069293124.1">
    <property type="nucleotide sequence ID" value="NZ_CP140110.1"/>
</dbReference>
<accession>A0A1E3G2C5</accession>